<protein>
    <submittedName>
        <fullName evidence="1">Uncharacterized protein</fullName>
    </submittedName>
</protein>
<name>A0A9D4RCR1_DREPO</name>
<accession>A0A9D4RCR1</accession>
<keyword evidence="2" id="KW-1185">Reference proteome</keyword>
<dbReference type="Proteomes" id="UP000828390">
    <property type="component" value="Unassembled WGS sequence"/>
</dbReference>
<evidence type="ECO:0000313" key="2">
    <source>
        <dbReference type="Proteomes" id="UP000828390"/>
    </source>
</evidence>
<dbReference type="AlphaFoldDB" id="A0A9D4RCR1"/>
<sequence>MAQCQDKQGLMRESVAEQLVKSVAFKEEVTQLELEKKILVLEEEIKSYQGAV</sequence>
<dbReference type="EMBL" id="JAIWYP010000002">
    <property type="protein sequence ID" value="KAH3862678.1"/>
    <property type="molecule type" value="Genomic_DNA"/>
</dbReference>
<reference evidence="1" key="2">
    <citation type="submission" date="2020-11" db="EMBL/GenBank/DDBJ databases">
        <authorList>
            <person name="McCartney M.A."/>
            <person name="Auch B."/>
            <person name="Kono T."/>
            <person name="Mallez S."/>
            <person name="Becker A."/>
            <person name="Gohl D.M."/>
            <person name="Silverstein K.A.T."/>
            <person name="Koren S."/>
            <person name="Bechman K.B."/>
            <person name="Herman A."/>
            <person name="Abrahante J.E."/>
            <person name="Garbe J."/>
        </authorList>
    </citation>
    <scope>NUCLEOTIDE SEQUENCE</scope>
    <source>
        <strain evidence="1">Duluth1</strain>
        <tissue evidence="1">Whole animal</tissue>
    </source>
</reference>
<gene>
    <name evidence="1" type="ORF">DPMN_025651</name>
</gene>
<reference evidence="1" key="1">
    <citation type="journal article" date="2019" name="bioRxiv">
        <title>The Genome of the Zebra Mussel, Dreissena polymorpha: A Resource for Invasive Species Research.</title>
        <authorList>
            <person name="McCartney M.A."/>
            <person name="Auch B."/>
            <person name="Kono T."/>
            <person name="Mallez S."/>
            <person name="Zhang Y."/>
            <person name="Obille A."/>
            <person name="Becker A."/>
            <person name="Abrahante J.E."/>
            <person name="Garbe J."/>
            <person name="Badalamenti J.P."/>
            <person name="Herman A."/>
            <person name="Mangelson H."/>
            <person name="Liachko I."/>
            <person name="Sullivan S."/>
            <person name="Sone E.D."/>
            <person name="Koren S."/>
            <person name="Silverstein K.A.T."/>
            <person name="Beckman K.B."/>
            <person name="Gohl D.M."/>
        </authorList>
    </citation>
    <scope>NUCLEOTIDE SEQUENCE</scope>
    <source>
        <strain evidence="1">Duluth1</strain>
        <tissue evidence="1">Whole animal</tissue>
    </source>
</reference>
<evidence type="ECO:0000313" key="1">
    <source>
        <dbReference type="EMBL" id="KAH3862678.1"/>
    </source>
</evidence>
<proteinExistence type="predicted"/>
<organism evidence="1 2">
    <name type="scientific">Dreissena polymorpha</name>
    <name type="common">Zebra mussel</name>
    <name type="synonym">Mytilus polymorpha</name>
    <dbReference type="NCBI Taxonomy" id="45954"/>
    <lineage>
        <taxon>Eukaryota</taxon>
        <taxon>Metazoa</taxon>
        <taxon>Spiralia</taxon>
        <taxon>Lophotrochozoa</taxon>
        <taxon>Mollusca</taxon>
        <taxon>Bivalvia</taxon>
        <taxon>Autobranchia</taxon>
        <taxon>Heteroconchia</taxon>
        <taxon>Euheterodonta</taxon>
        <taxon>Imparidentia</taxon>
        <taxon>Neoheterodontei</taxon>
        <taxon>Myida</taxon>
        <taxon>Dreissenoidea</taxon>
        <taxon>Dreissenidae</taxon>
        <taxon>Dreissena</taxon>
    </lineage>
</organism>
<comment type="caution">
    <text evidence="1">The sequence shown here is derived from an EMBL/GenBank/DDBJ whole genome shotgun (WGS) entry which is preliminary data.</text>
</comment>